<sequence length="1196" mass="141715">MSESETNQEKSKDPFELCDSELQDLSQYLQYSSKKLDEKCKKSIFHLFFLKSIFNVKESKSRFVLLKKLQIQFDQGVYHVPLSDVDRIYECLFWKLPNYEPIKNDPESEDLLYLLMNIFMLRFYYYAFPHFYQIKTEDNIFIHDPSFIIKYFNKFSYQFKFRKPSDNNDPYMNLIKNDGSLTNIFNKLFEIYLARINFDDVANCIYQLMDIIDHKFLYHYLSQKNFFDKAQACFVNPVNNSVFRMNFIISFYKNFFTNNYKPLKYRIVFTNEEISEEEREEKKAISVNLIQDIKNLKVFDYLRSFLSSYIDQLIIKKRLIDIPNPLNSGQDPQIYSSFYPENPNDDDIMDIYTLFTLMFRTIYDPKYDQEYETCVEDFYEIIASVYMIIPDIFTSAACTWSTTLLDFTRYKNENTFGFFIEGFINSVRSRIYGKFLFDENIKKTRYFNARIDEDNPPDVLFRNLYKISASSLLGCLFPMRKDEFISPFNFLENLNFKEQQPVQDLLDILLKLSKTSSYPKHLFTTCFLYYNWIFEMPSIESFIKTYFNLFFSIRPNLNQRDYVEIEKLNIFHNFIKFFLTFPGVTNIIQSQQIFKFCESVEKYVTNPNFITEMGNIAISSNDLFKLKIITLLLKTKPDEVYTQFSDQVIKKVIDESIGVNPEEPGSIELVQRIISISPFLVSIPFKDNMQIFDLLRNCIGYLNSLEQNSNKVEIIQLEEKKQSKDTFKDIYDQAKINLTYSLTNSFGFKSSADYISLISFLIQKYGMCFEVLNVISNIIGYLIDYIGSQGNLSNEIQATNDFIFQMMRIFIENHPKEIPPPNEEADPPQQPEKGEKSKGRHYKSVVFHFALFPVGYDNIIGSSRYKNKFLNKKGRKGEKRHNDIEQSNEDDNTNNNDEIDEDHQSEDDEEIERSNQMMQFGRNKERIPSEQRLHDERMQYEHLLHDERMQYEHLLHDERMQYEHLLHDERMQYDRAAYDEKCGCSSVDDIQYVNNCFLSYENEKKQCDDHFGFNIPHYSPSENLRQRAVRTVNFFTRNIAGYLITLILKFGIKPDTIAFFKQVIFNAYKNGLIRSIWLSNFFPFITNDQSFLSTDEDINEWIKASIARISILMSSADKSQSEQSNIYEIGTRSDQIKLIFHFLHKINVVSPGSINDNVIIFMADHTKCKKDDLYNFFRSDEADIDDNIQKILTSKS</sequence>
<proteinExistence type="predicted"/>
<reference evidence="2 3" key="1">
    <citation type="submission" date="2024-04" db="EMBL/GenBank/DDBJ databases">
        <title>Tritrichomonas musculus Genome.</title>
        <authorList>
            <person name="Alves-Ferreira E."/>
            <person name="Grigg M."/>
            <person name="Lorenzi H."/>
            <person name="Galac M."/>
        </authorList>
    </citation>
    <scope>NUCLEOTIDE SEQUENCE [LARGE SCALE GENOMIC DNA]</scope>
    <source>
        <strain evidence="2 3">EAF2021</strain>
    </source>
</reference>
<evidence type="ECO:0000313" key="3">
    <source>
        <dbReference type="Proteomes" id="UP001470230"/>
    </source>
</evidence>
<keyword evidence="3" id="KW-1185">Reference proteome</keyword>
<dbReference type="EMBL" id="JAPFFF010000004">
    <property type="protein sequence ID" value="KAK8891274.1"/>
    <property type="molecule type" value="Genomic_DNA"/>
</dbReference>
<feature type="region of interest" description="Disordered" evidence="1">
    <location>
        <begin position="815"/>
        <end position="838"/>
    </location>
</feature>
<protein>
    <submittedName>
        <fullName evidence="2">Uncharacterized protein</fullName>
    </submittedName>
</protein>
<dbReference type="Proteomes" id="UP001470230">
    <property type="component" value="Unassembled WGS sequence"/>
</dbReference>
<evidence type="ECO:0000313" key="2">
    <source>
        <dbReference type="EMBL" id="KAK8891274.1"/>
    </source>
</evidence>
<organism evidence="2 3">
    <name type="scientific">Tritrichomonas musculus</name>
    <dbReference type="NCBI Taxonomy" id="1915356"/>
    <lineage>
        <taxon>Eukaryota</taxon>
        <taxon>Metamonada</taxon>
        <taxon>Parabasalia</taxon>
        <taxon>Tritrichomonadida</taxon>
        <taxon>Tritrichomonadidae</taxon>
        <taxon>Tritrichomonas</taxon>
    </lineage>
</organism>
<comment type="caution">
    <text evidence="2">The sequence shown here is derived from an EMBL/GenBank/DDBJ whole genome shotgun (WGS) entry which is preliminary data.</text>
</comment>
<name>A0ABR2KJN1_9EUKA</name>
<feature type="region of interest" description="Disordered" evidence="1">
    <location>
        <begin position="872"/>
        <end position="920"/>
    </location>
</feature>
<feature type="compositionally biased region" description="Acidic residues" evidence="1">
    <location>
        <begin position="886"/>
        <end position="911"/>
    </location>
</feature>
<gene>
    <name evidence="2" type="ORF">M9Y10_028482</name>
</gene>
<accession>A0ABR2KJN1</accession>
<evidence type="ECO:0000256" key="1">
    <source>
        <dbReference type="SAM" id="MobiDB-lite"/>
    </source>
</evidence>